<evidence type="ECO:0000313" key="7">
    <source>
        <dbReference type="Proteomes" id="UP000253204"/>
    </source>
</evidence>
<gene>
    <name evidence="6" type="ORF">DU506_19660</name>
</gene>
<dbReference type="SUPFAM" id="SSF46626">
    <property type="entry name" value="Cytochrome c"/>
    <property type="match status" value="1"/>
</dbReference>
<dbReference type="AlphaFoldDB" id="A0A368TMV7"/>
<dbReference type="InterPro" id="IPR036909">
    <property type="entry name" value="Cyt_c-like_dom_sf"/>
</dbReference>
<dbReference type="EMBL" id="QPIJ01000082">
    <property type="protein sequence ID" value="RCV85924.1"/>
    <property type="molecule type" value="Genomic_DNA"/>
</dbReference>
<evidence type="ECO:0000256" key="2">
    <source>
        <dbReference type="ARBA" id="ARBA00022723"/>
    </source>
</evidence>
<dbReference type="InterPro" id="IPR009056">
    <property type="entry name" value="Cyt_c-like_dom"/>
</dbReference>
<dbReference type="Pfam" id="PF13442">
    <property type="entry name" value="Cytochrome_CBB3"/>
    <property type="match status" value="1"/>
</dbReference>
<dbReference type="Gene3D" id="1.10.760.10">
    <property type="entry name" value="Cytochrome c-like domain"/>
    <property type="match status" value="1"/>
</dbReference>
<evidence type="ECO:0000256" key="4">
    <source>
        <dbReference type="PROSITE-ProRule" id="PRU00433"/>
    </source>
</evidence>
<reference evidence="6 7" key="1">
    <citation type="submission" date="2018-07" db="EMBL/GenBank/DDBJ databases">
        <title>Halomonas rutogse sp. nov., isolated from Lake TangqianCo on Tibetan Plateau.</title>
        <authorList>
            <person name="Lu H."/>
            <person name="Xing P."/>
            <person name="Wu Q."/>
        </authorList>
    </citation>
    <scope>NUCLEOTIDE SEQUENCE [LARGE SCALE GENOMIC DNA]</scope>
    <source>
        <strain evidence="6 7">TQ8S</strain>
    </source>
</reference>
<evidence type="ECO:0000313" key="6">
    <source>
        <dbReference type="EMBL" id="RCV85924.1"/>
    </source>
</evidence>
<dbReference type="GO" id="GO:0046872">
    <property type="term" value="F:metal ion binding"/>
    <property type="evidence" value="ECO:0007669"/>
    <property type="project" value="UniProtKB-KW"/>
</dbReference>
<dbReference type="GO" id="GO:0020037">
    <property type="term" value="F:heme binding"/>
    <property type="evidence" value="ECO:0007669"/>
    <property type="project" value="InterPro"/>
</dbReference>
<accession>A0A368TMV7</accession>
<keyword evidence="7" id="KW-1185">Reference proteome</keyword>
<organism evidence="6 7">
    <name type="scientific">Vreelandella rituensis</name>
    <dbReference type="NCBI Taxonomy" id="2282306"/>
    <lineage>
        <taxon>Bacteria</taxon>
        <taxon>Pseudomonadati</taxon>
        <taxon>Pseudomonadota</taxon>
        <taxon>Gammaproteobacteria</taxon>
        <taxon>Oceanospirillales</taxon>
        <taxon>Halomonadaceae</taxon>
        <taxon>Vreelandella</taxon>
    </lineage>
</organism>
<keyword evidence="3 4" id="KW-0408">Iron</keyword>
<sequence length="137" mass="14893">MPHGELKGDTAMQNTTIGPLRLLSNTRLKSLALLGGLLLPMVVSVPNAVASEAREPAEVYRQICAHCHALDKAVGPEITMAFPETAHEAWGNYIRTTVRNGRGAMPSFREAKVSDEELDALIQALMYGEFADTAEEE</sequence>
<proteinExistence type="predicted"/>
<evidence type="ECO:0000259" key="5">
    <source>
        <dbReference type="PROSITE" id="PS51007"/>
    </source>
</evidence>
<dbReference type="PROSITE" id="PS51007">
    <property type="entry name" value="CYTC"/>
    <property type="match status" value="1"/>
</dbReference>
<name>A0A368TMV7_9GAMM</name>
<keyword evidence="2 4" id="KW-0479">Metal-binding</keyword>
<comment type="caution">
    <text evidence="6">The sequence shown here is derived from an EMBL/GenBank/DDBJ whole genome shotgun (WGS) entry which is preliminary data.</text>
</comment>
<feature type="domain" description="Cytochrome c" evidence="5">
    <location>
        <begin position="51"/>
        <end position="129"/>
    </location>
</feature>
<evidence type="ECO:0000256" key="3">
    <source>
        <dbReference type="ARBA" id="ARBA00023004"/>
    </source>
</evidence>
<dbReference type="OrthoDB" id="9757546at2"/>
<keyword evidence="1 4" id="KW-0349">Heme</keyword>
<protein>
    <submittedName>
        <fullName evidence="6">Cytochrome c</fullName>
    </submittedName>
</protein>
<dbReference type="Proteomes" id="UP000253204">
    <property type="component" value="Unassembled WGS sequence"/>
</dbReference>
<evidence type="ECO:0000256" key="1">
    <source>
        <dbReference type="ARBA" id="ARBA00022617"/>
    </source>
</evidence>
<dbReference type="GO" id="GO:0009055">
    <property type="term" value="F:electron transfer activity"/>
    <property type="evidence" value="ECO:0007669"/>
    <property type="project" value="InterPro"/>
</dbReference>